<dbReference type="SMART" id="SM00388">
    <property type="entry name" value="HisKA"/>
    <property type="match status" value="1"/>
</dbReference>
<feature type="region of interest" description="Disordered" evidence="9">
    <location>
        <begin position="470"/>
        <end position="497"/>
    </location>
</feature>
<dbReference type="Proteomes" id="UP000582837">
    <property type="component" value="Unassembled WGS sequence"/>
</dbReference>
<dbReference type="PROSITE" id="PS50109">
    <property type="entry name" value="HIS_KIN"/>
    <property type="match status" value="1"/>
</dbReference>
<proteinExistence type="predicted"/>
<dbReference type="GO" id="GO:0000155">
    <property type="term" value="F:phosphorelay sensor kinase activity"/>
    <property type="evidence" value="ECO:0007669"/>
    <property type="project" value="InterPro"/>
</dbReference>
<gene>
    <name evidence="12" type="ORF">HNQ61_004683</name>
</gene>
<feature type="compositionally biased region" description="Basic and acidic residues" evidence="9">
    <location>
        <begin position="476"/>
        <end position="489"/>
    </location>
</feature>
<evidence type="ECO:0000313" key="12">
    <source>
        <dbReference type="EMBL" id="MBB6073017.1"/>
    </source>
</evidence>
<evidence type="ECO:0000256" key="1">
    <source>
        <dbReference type="ARBA" id="ARBA00000085"/>
    </source>
</evidence>
<dbReference type="InterPro" id="IPR036097">
    <property type="entry name" value="HisK_dim/P_sf"/>
</dbReference>
<feature type="domain" description="Histidine kinase" evidence="10">
    <location>
        <begin position="271"/>
        <end position="491"/>
    </location>
</feature>
<organism evidence="12 13">
    <name type="scientific">Longimicrobium terrae</name>
    <dbReference type="NCBI Taxonomy" id="1639882"/>
    <lineage>
        <taxon>Bacteria</taxon>
        <taxon>Pseudomonadati</taxon>
        <taxon>Gemmatimonadota</taxon>
        <taxon>Longimicrobiia</taxon>
        <taxon>Longimicrobiales</taxon>
        <taxon>Longimicrobiaceae</taxon>
        <taxon>Longimicrobium</taxon>
    </lineage>
</organism>
<keyword evidence="7" id="KW-0902">Two-component regulatory system</keyword>
<evidence type="ECO:0000256" key="6">
    <source>
        <dbReference type="ARBA" id="ARBA00022777"/>
    </source>
</evidence>
<comment type="catalytic activity">
    <reaction evidence="1">
        <text>ATP + protein L-histidine = ADP + protein N-phospho-L-histidine.</text>
        <dbReference type="EC" id="2.7.13.3"/>
    </reaction>
</comment>
<keyword evidence="4" id="KW-0597">Phosphoprotein</keyword>
<dbReference type="SUPFAM" id="SSF158472">
    <property type="entry name" value="HAMP domain-like"/>
    <property type="match status" value="1"/>
</dbReference>
<dbReference type="EC" id="2.7.13.3" evidence="3"/>
<dbReference type="RefSeq" id="WP_170040091.1">
    <property type="nucleotide sequence ID" value="NZ_JABDTL010000002.1"/>
</dbReference>
<dbReference type="InterPro" id="IPR036890">
    <property type="entry name" value="HATPase_C_sf"/>
</dbReference>
<keyword evidence="5" id="KW-0808">Transferase</keyword>
<sequence length="497" mass="54043">MKLRQRIVLALVGIAAILIIPAAFALWGLNELHKIAQTLDARDVEATDAYGDLRDALESASDGQTRFVALHQLGDVTEGSAGDTTAARIRVDSASARVGRAFQNLRDSHYGDAIPRAEQLWHRLSSQIDRERSIIAAGGDTPEDLRREIASGFAQMEKEVVPIGAAIRDRTGDEVDRAERVARGAVSTTLTALAIALGLTVILGTWLTRTLLRPVGELRRGMGTVAEGDLDPHLRIPVERPDELGDLARSFRTMTARLRELDRLKAEFVSVASHEIKTPLSVIRGYVTLLADGIYGPVSDKQRTTLEAVNSQADRLTRLVHRLLDVSRFEAGGGRLELREIDLRAFFRELTSGFQVLATQGGIDFPVHLAPDLPQTITGDEDRLNEVLGNLLSNAFKFTSRGGSIRVDAARCPGGICVRVEDSGVGIPADKLPRIFEKFYQVDNDVQPRSVGSGLGLAISREIVEAHGGTISAESEEGRGTRFRVELPERPPAPKAA</sequence>
<evidence type="ECO:0000259" key="11">
    <source>
        <dbReference type="PROSITE" id="PS50885"/>
    </source>
</evidence>
<dbReference type="EMBL" id="JACHIA010000020">
    <property type="protein sequence ID" value="MBB6073017.1"/>
    <property type="molecule type" value="Genomic_DNA"/>
</dbReference>
<accession>A0A841H4M6</accession>
<evidence type="ECO:0000259" key="10">
    <source>
        <dbReference type="PROSITE" id="PS50109"/>
    </source>
</evidence>
<dbReference type="SMART" id="SM00304">
    <property type="entry name" value="HAMP"/>
    <property type="match status" value="1"/>
</dbReference>
<dbReference type="PANTHER" id="PTHR43711">
    <property type="entry name" value="TWO-COMPONENT HISTIDINE KINASE"/>
    <property type="match status" value="1"/>
</dbReference>
<protein>
    <recommendedName>
        <fullName evidence="3">histidine kinase</fullName>
        <ecNumber evidence="3">2.7.13.3</ecNumber>
    </recommendedName>
</protein>
<dbReference type="Gene3D" id="3.30.565.10">
    <property type="entry name" value="Histidine kinase-like ATPase, C-terminal domain"/>
    <property type="match status" value="1"/>
</dbReference>
<dbReference type="InterPro" id="IPR050736">
    <property type="entry name" value="Sensor_HK_Regulatory"/>
</dbReference>
<evidence type="ECO:0000313" key="13">
    <source>
        <dbReference type="Proteomes" id="UP000582837"/>
    </source>
</evidence>
<feature type="domain" description="HAMP" evidence="11">
    <location>
        <begin position="209"/>
        <end position="263"/>
    </location>
</feature>
<name>A0A841H4M6_9BACT</name>
<dbReference type="Pfam" id="PF02518">
    <property type="entry name" value="HATPase_c"/>
    <property type="match status" value="1"/>
</dbReference>
<dbReference type="Pfam" id="PF00512">
    <property type="entry name" value="HisKA"/>
    <property type="match status" value="1"/>
</dbReference>
<reference evidence="12 13" key="1">
    <citation type="submission" date="2020-08" db="EMBL/GenBank/DDBJ databases">
        <title>Genomic Encyclopedia of Type Strains, Phase IV (KMG-IV): sequencing the most valuable type-strain genomes for metagenomic binning, comparative biology and taxonomic classification.</title>
        <authorList>
            <person name="Goeker M."/>
        </authorList>
    </citation>
    <scope>NUCLEOTIDE SEQUENCE [LARGE SCALE GENOMIC DNA]</scope>
    <source>
        <strain evidence="12 13">DSM 29007</strain>
    </source>
</reference>
<dbReference type="FunFam" id="1.10.287.130:FF:000001">
    <property type="entry name" value="Two-component sensor histidine kinase"/>
    <property type="match status" value="1"/>
</dbReference>
<dbReference type="PROSITE" id="PS50885">
    <property type="entry name" value="HAMP"/>
    <property type="match status" value="1"/>
</dbReference>
<dbReference type="Gene3D" id="6.10.340.10">
    <property type="match status" value="1"/>
</dbReference>
<keyword evidence="8" id="KW-0472">Membrane</keyword>
<keyword evidence="6 12" id="KW-0418">Kinase</keyword>
<evidence type="ECO:0000256" key="7">
    <source>
        <dbReference type="ARBA" id="ARBA00023012"/>
    </source>
</evidence>
<keyword evidence="13" id="KW-1185">Reference proteome</keyword>
<dbReference type="Pfam" id="PF00672">
    <property type="entry name" value="HAMP"/>
    <property type="match status" value="1"/>
</dbReference>
<dbReference type="InterPro" id="IPR004358">
    <property type="entry name" value="Sig_transdc_His_kin-like_C"/>
</dbReference>
<dbReference type="PRINTS" id="PR00344">
    <property type="entry name" value="BCTRLSENSOR"/>
</dbReference>
<dbReference type="InterPro" id="IPR003660">
    <property type="entry name" value="HAMP_dom"/>
</dbReference>
<dbReference type="PANTHER" id="PTHR43711:SF1">
    <property type="entry name" value="HISTIDINE KINASE 1"/>
    <property type="match status" value="1"/>
</dbReference>
<dbReference type="InterPro" id="IPR003594">
    <property type="entry name" value="HATPase_dom"/>
</dbReference>
<comment type="caution">
    <text evidence="12">The sequence shown here is derived from an EMBL/GenBank/DDBJ whole genome shotgun (WGS) entry which is preliminary data.</text>
</comment>
<dbReference type="InterPro" id="IPR003661">
    <property type="entry name" value="HisK_dim/P_dom"/>
</dbReference>
<evidence type="ECO:0000256" key="8">
    <source>
        <dbReference type="ARBA" id="ARBA00023136"/>
    </source>
</evidence>
<dbReference type="CDD" id="cd00082">
    <property type="entry name" value="HisKA"/>
    <property type="match status" value="1"/>
</dbReference>
<dbReference type="CDD" id="cd16922">
    <property type="entry name" value="HATPase_EvgS-ArcB-TorS-like"/>
    <property type="match status" value="1"/>
</dbReference>
<dbReference type="CDD" id="cd06225">
    <property type="entry name" value="HAMP"/>
    <property type="match status" value="1"/>
</dbReference>
<evidence type="ECO:0000256" key="2">
    <source>
        <dbReference type="ARBA" id="ARBA00004370"/>
    </source>
</evidence>
<evidence type="ECO:0000256" key="4">
    <source>
        <dbReference type="ARBA" id="ARBA00022553"/>
    </source>
</evidence>
<dbReference type="SUPFAM" id="SSF47384">
    <property type="entry name" value="Homodimeric domain of signal transducing histidine kinase"/>
    <property type="match status" value="1"/>
</dbReference>
<comment type="subcellular location">
    <subcellularLocation>
        <location evidence="2">Membrane</location>
    </subcellularLocation>
</comment>
<dbReference type="FunFam" id="3.30.565.10:FF:000006">
    <property type="entry name" value="Sensor histidine kinase WalK"/>
    <property type="match status" value="1"/>
</dbReference>
<dbReference type="AlphaFoldDB" id="A0A841H4M6"/>
<dbReference type="SMART" id="SM00387">
    <property type="entry name" value="HATPase_c"/>
    <property type="match status" value="1"/>
</dbReference>
<dbReference type="SUPFAM" id="SSF55874">
    <property type="entry name" value="ATPase domain of HSP90 chaperone/DNA topoisomerase II/histidine kinase"/>
    <property type="match status" value="1"/>
</dbReference>
<evidence type="ECO:0000256" key="3">
    <source>
        <dbReference type="ARBA" id="ARBA00012438"/>
    </source>
</evidence>
<dbReference type="InterPro" id="IPR005467">
    <property type="entry name" value="His_kinase_dom"/>
</dbReference>
<evidence type="ECO:0000256" key="9">
    <source>
        <dbReference type="SAM" id="MobiDB-lite"/>
    </source>
</evidence>
<evidence type="ECO:0000256" key="5">
    <source>
        <dbReference type="ARBA" id="ARBA00022679"/>
    </source>
</evidence>
<dbReference type="GO" id="GO:0016020">
    <property type="term" value="C:membrane"/>
    <property type="evidence" value="ECO:0007669"/>
    <property type="project" value="UniProtKB-SubCell"/>
</dbReference>
<dbReference type="Gene3D" id="1.10.287.130">
    <property type="match status" value="1"/>
</dbReference>